<dbReference type="HOGENOM" id="CLU_3122304_0_0_4"/>
<keyword evidence="2" id="KW-1185">Reference proteome</keyword>
<dbReference type="Proteomes" id="UP000007883">
    <property type="component" value="Chromosome"/>
</dbReference>
<accession>I0HLZ9</accession>
<gene>
    <name evidence="1" type="ordered locus">RGE_06910</name>
</gene>
<name>I0HLZ9_RUBGI</name>
<protein>
    <submittedName>
        <fullName evidence="1">Uncharacterized protein</fullName>
    </submittedName>
</protein>
<dbReference type="STRING" id="983917.RGE_06910"/>
<dbReference type="AlphaFoldDB" id="I0HLZ9"/>
<dbReference type="KEGG" id="rge:RGE_06910"/>
<reference evidence="1 2" key="1">
    <citation type="journal article" date="2012" name="J. Bacteriol.">
        <title>Complete genome sequence of phototrophic betaproteobacterium Rubrivivax gelatinosus IL144.</title>
        <authorList>
            <person name="Nagashima S."/>
            <person name="Kamimura A."/>
            <person name="Shimizu T."/>
            <person name="Nakamura-isaki S."/>
            <person name="Aono E."/>
            <person name="Sakamoto K."/>
            <person name="Ichikawa N."/>
            <person name="Nakazawa H."/>
            <person name="Sekine M."/>
            <person name="Yamazaki S."/>
            <person name="Fujita N."/>
            <person name="Shimada K."/>
            <person name="Hanada S."/>
            <person name="Nagashima K.V.P."/>
        </authorList>
    </citation>
    <scope>NUCLEOTIDE SEQUENCE [LARGE SCALE GENOMIC DNA]</scope>
    <source>
        <strain evidence="2">NBRC 100245 / IL144</strain>
    </source>
</reference>
<evidence type="ECO:0000313" key="2">
    <source>
        <dbReference type="Proteomes" id="UP000007883"/>
    </source>
</evidence>
<dbReference type="EMBL" id="AP012320">
    <property type="protein sequence ID" value="BAL94036.1"/>
    <property type="molecule type" value="Genomic_DNA"/>
</dbReference>
<sequence>MWCQQLGDAVSVLWRIVIEKSIQGSTKPALVRTSDHCVYDNGKRDGDGRA</sequence>
<organism evidence="1 2">
    <name type="scientific">Rubrivivax gelatinosus (strain NBRC 100245 / IL144)</name>
    <dbReference type="NCBI Taxonomy" id="983917"/>
    <lineage>
        <taxon>Bacteria</taxon>
        <taxon>Pseudomonadati</taxon>
        <taxon>Pseudomonadota</taxon>
        <taxon>Betaproteobacteria</taxon>
        <taxon>Burkholderiales</taxon>
        <taxon>Sphaerotilaceae</taxon>
        <taxon>Rubrivivax</taxon>
    </lineage>
</organism>
<evidence type="ECO:0000313" key="1">
    <source>
        <dbReference type="EMBL" id="BAL94036.1"/>
    </source>
</evidence>
<proteinExistence type="predicted"/>